<feature type="region of interest" description="Disordered" evidence="1">
    <location>
        <begin position="1"/>
        <end position="23"/>
    </location>
</feature>
<gene>
    <name evidence="2" type="ORF">ARMGADRAFT_501408</name>
</gene>
<accession>A0A2H3EJP1</accession>
<evidence type="ECO:0000313" key="2">
    <source>
        <dbReference type="EMBL" id="PBK99396.1"/>
    </source>
</evidence>
<reference evidence="3" key="1">
    <citation type="journal article" date="2017" name="Nat. Ecol. Evol.">
        <title>Genome expansion and lineage-specific genetic innovations in the forest pathogenic fungi Armillaria.</title>
        <authorList>
            <person name="Sipos G."/>
            <person name="Prasanna A.N."/>
            <person name="Walter M.C."/>
            <person name="O'Connor E."/>
            <person name="Balint B."/>
            <person name="Krizsan K."/>
            <person name="Kiss B."/>
            <person name="Hess J."/>
            <person name="Varga T."/>
            <person name="Slot J."/>
            <person name="Riley R."/>
            <person name="Boka B."/>
            <person name="Rigling D."/>
            <person name="Barry K."/>
            <person name="Lee J."/>
            <person name="Mihaltcheva S."/>
            <person name="LaButti K."/>
            <person name="Lipzen A."/>
            <person name="Waldron R."/>
            <person name="Moloney N.M."/>
            <person name="Sperisen C."/>
            <person name="Kredics L."/>
            <person name="Vagvoelgyi C."/>
            <person name="Patrignani A."/>
            <person name="Fitzpatrick D."/>
            <person name="Nagy I."/>
            <person name="Doyle S."/>
            <person name="Anderson J.B."/>
            <person name="Grigoriev I.V."/>
            <person name="Gueldener U."/>
            <person name="Muensterkoetter M."/>
            <person name="Nagy L.G."/>
        </authorList>
    </citation>
    <scope>NUCLEOTIDE SEQUENCE [LARGE SCALE GENOMIC DNA]</scope>
    <source>
        <strain evidence="3">Ar21-2</strain>
    </source>
</reference>
<proteinExistence type="predicted"/>
<dbReference type="EMBL" id="KZ293647">
    <property type="protein sequence ID" value="PBK99396.1"/>
    <property type="molecule type" value="Genomic_DNA"/>
</dbReference>
<keyword evidence="3" id="KW-1185">Reference proteome</keyword>
<sequence length="77" mass="8848">MISVGANDPSTRLTIPSTSRSSHFHLVPPRCRDGSTLLRSWVLPIVRRIYALTLALGLVWQERWTEMINSSDRDRQE</sequence>
<evidence type="ECO:0000256" key="1">
    <source>
        <dbReference type="SAM" id="MobiDB-lite"/>
    </source>
</evidence>
<name>A0A2H3EJP1_ARMGA</name>
<evidence type="ECO:0000313" key="3">
    <source>
        <dbReference type="Proteomes" id="UP000217790"/>
    </source>
</evidence>
<feature type="compositionally biased region" description="Polar residues" evidence="1">
    <location>
        <begin position="8"/>
        <end position="21"/>
    </location>
</feature>
<dbReference type="InParanoid" id="A0A2H3EJP1"/>
<protein>
    <submittedName>
        <fullName evidence="2">Uncharacterized protein</fullName>
    </submittedName>
</protein>
<organism evidence="2 3">
    <name type="scientific">Armillaria gallica</name>
    <name type="common">Bulbous honey fungus</name>
    <name type="synonym">Armillaria bulbosa</name>
    <dbReference type="NCBI Taxonomy" id="47427"/>
    <lineage>
        <taxon>Eukaryota</taxon>
        <taxon>Fungi</taxon>
        <taxon>Dikarya</taxon>
        <taxon>Basidiomycota</taxon>
        <taxon>Agaricomycotina</taxon>
        <taxon>Agaricomycetes</taxon>
        <taxon>Agaricomycetidae</taxon>
        <taxon>Agaricales</taxon>
        <taxon>Marasmiineae</taxon>
        <taxon>Physalacriaceae</taxon>
        <taxon>Armillaria</taxon>
    </lineage>
</organism>
<dbReference type="Proteomes" id="UP000217790">
    <property type="component" value="Unassembled WGS sequence"/>
</dbReference>
<dbReference type="AlphaFoldDB" id="A0A2H3EJP1"/>